<evidence type="ECO:0000313" key="2">
    <source>
        <dbReference type="EMBL" id="OCH92511.1"/>
    </source>
</evidence>
<dbReference type="Gene3D" id="3.40.50.1820">
    <property type="entry name" value="alpha/beta hydrolase"/>
    <property type="match status" value="2"/>
</dbReference>
<dbReference type="PANTHER" id="PTHR11559">
    <property type="entry name" value="CARBOXYLESTERASE"/>
    <property type="match status" value="1"/>
</dbReference>
<dbReference type="EMBL" id="KV722368">
    <property type="protein sequence ID" value="OCH92511.1"/>
    <property type="molecule type" value="Genomic_DNA"/>
</dbReference>
<keyword evidence="3" id="KW-1185">Reference proteome</keyword>
<organism evidence="2 3">
    <name type="scientific">Obba rivulosa</name>
    <dbReference type="NCBI Taxonomy" id="1052685"/>
    <lineage>
        <taxon>Eukaryota</taxon>
        <taxon>Fungi</taxon>
        <taxon>Dikarya</taxon>
        <taxon>Basidiomycota</taxon>
        <taxon>Agaricomycotina</taxon>
        <taxon>Agaricomycetes</taxon>
        <taxon>Polyporales</taxon>
        <taxon>Gelatoporiaceae</taxon>
        <taxon>Obba</taxon>
    </lineage>
</organism>
<reference evidence="2 3" key="1">
    <citation type="submission" date="2016-07" db="EMBL/GenBank/DDBJ databases">
        <title>Draft genome of the white-rot fungus Obba rivulosa 3A-2.</title>
        <authorList>
            <consortium name="DOE Joint Genome Institute"/>
            <person name="Miettinen O."/>
            <person name="Riley R."/>
            <person name="Acob R."/>
            <person name="Barry K."/>
            <person name="Cullen D."/>
            <person name="De Vries R."/>
            <person name="Hainaut M."/>
            <person name="Hatakka A."/>
            <person name="Henrissat B."/>
            <person name="Hilden K."/>
            <person name="Kuo R."/>
            <person name="Labutti K."/>
            <person name="Lipzen A."/>
            <person name="Makela M.R."/>
            <person name="Sandor L."/>
            <person name="Spatafora J.W."/>
            <person name="Grigoriev I.V."/>
            <person name="Hibbett D.S."/>
        </authorList>
    </citation>
    <scope>NUCLEOTIDE SEQUENCE [LARGE SCALE GENOMIC DNA]</scope>
    <source>
        <strain evidence="2 3">3A-2</strain>
    </source>
</reference>
<keyword evidence="2" id="KW-0378">Hydrolase</keyword>
<evidence type="ECO:0000259" key="1">
    <source>
        <dbReference type="Pfam" id="PF00135"/>
    </source>
</evidence>
<gene>
    <name evidence="2" type="ORF">OBBRIDRAFT_802581</name>
</gene>
<dbReference type="InterPro" id="IPR002018">
    <property type="entry name" value="CarbesteraseB"/>
</dbReference>
<name>A0A8E2AXS8_9APHY</name>
<dbReference type="Pfam" id="PF00135">
    <property type="entry name" value="COesterase"/>
    <property type="match status" value="2"/>
</dbReference>
<dbReference type="Proteomes" id="UP000250043">
    <property type="component" value="Unassembled WGS sequence"/>
</dbReference>
<dbReference type="InterPro" id="IPR029058">
    <property type="entry name" value="AB_hydrolase_fold"/>
</dbReference>
<feature type="domain" description="Carboxylesterase type B" evidence="1">
    <location>
        <begin position="20"/>
        <end position="129"/>
    </location>
</feature>
<proteinExistence type="predicted"/>
<dbReference type="AlphaFoldDB" id="A0A8E2AXS8"/>
<dbReference type="GO" id="GO:0016787">
    <property type="term" value="F:hydrolase activity"/>
    <property type="evidence" value="ECO:0007669"/>
    <property type="project" value="UniProtKB-KW"/>
</dbReference>
<sequence length="573" mass="62761">MPAQDSPSVVLDKATFIGICVNHTDEYLGIPYAQPPGGNLRFRLPVAVKQYSRVHNATIFGDVCPQEISSVIAASGFGFLDPFEVLYAETFPTPVVNQSGLSVSKKYQNILNVYVPEGTKSGANLPVVIHELSAERSVRPTVNSPQHLIYRVAFGFVPGQEAKDAGITNLGLRDPIHPKFGGDKSRVTMWGANSGSISAEFQMLNNGSNSEGLFSGAWMQSGFPIPLNAYSDLQGTYDILVNATSCQGSSDSLDLRQLPFEELKLAVSAAQRFGSNRSPVEPKQGGADSCTEDEGVIGALNLTSITTDDETAAWLRDEGLSGLSMEQVEQSFAQYPSDPAAGSPFGTDDLYAITPQYKCLAALIGGIEYHGQRRFFLNHKPIVWGMQWSRAKEDETTERSSELSTKSLAGWPANVPDVATRMLDDAKEDRQPAGIDERDRRILRSNKANPNTTKHGVGRRNRGFLVVDLSGNTSGYQNAWSYLSKEFKFPFISALDLSDLLNIWGSGDLTDRLINFVAHGDPNNGSGIFWPQWTIHTLHQLNVQNDSSFTMEDDTFRSEGINLMMALNIQFPE</sequence>
<dbReference type="OrthoDB" id="408631at2759"/>
<dbReference type="InterPro" id="IPR050309">
    <property type="entry name" value="Type-B_Carboxylest/Lipase"/>
</dbReference>
<dbReference type="SUPFAM" id="SSF53474">
    <property type="entry name" value="alpha/beta-Hydrolases"/>
    <property type="match status" value="1"/>
</dbReference>
<evidence type="ECO:0000313" key="3">
    <source>
        <dbReference type="Proteomes" id="UP000250043"/>
    </source>
</evidence>
<feature type="domain" description="Carboxylesterase type B" evidence="1">
    <location>
        <begin position="179"/>
        <end position="269"/>
    </location>
</feature>
<protein>
    <submittedName>
        <fullName evidence="2">Alpha/beta-hydrolase</fullName>
    </submittedName>
</protein>
<accession>A0A8E2AXS8</accession>